<dbReference type="InterPro" id="IPR013096">
    <property type="entry name" value="Cupin_2"/>
</dbReference>
<dbReference type="PROSITE" id="PS50943">
    <property type="entry name" value="HTH_CROC1"/>
    <property type="match status" value="1"/>
</dbReference>
<dbReference type="RefSeq" id="WP_169833489.1">
    <property type="nucleotide sequence ID" value="NZ_MCRJ01000014.1"/>
</dbReference>
<dbReference type="SUPFAM" id="SSF51182">
    <property type="entry name" value="RmlC-like cupins"/>
    <property type="match status" value="1"/>
</dbReference>
<name>A0A1E3H622_9HYPH</name>
<dbReference type="SMART" id="SM00530">
    <property type="entry name" value="HTH_XRE"/>
    <property type="match status" value="1"/>
</dbReference>
<dbReference type="InterPro" id="IPR050807">
    <property type="entry name" value="TransReg_Diox_bact_type"/>
</dbReference>
<dbReference type="Gene3D" id="2.60.120.10">
    <property type="entry name" value="Jelly Rolls"/>
    <property type="match status" value="1"/>
</dbReference>
<evidence type="ECO:0000313" key="3">
    <source>
        <dbReference type="EMBL" id="ODN71763.1"/>
    </source>
</evidence>
<dbReference type="GO" id="GO:0005829">
    <property type="term" value="C:cytosol"/>
    <property type="evidence" value="ECO:0007669"/>
    <property type="project" value="TreeGrafter"/>
</dbReference>
<accession>A0A1E3H622</accession>
<keyword evidence="4" id="KW-1185">Reference proteome</keyword>
<dbReference type="InterPro" id="IPR011051">
    <property type="entry name" value="RmlC_Cupin_sf"/>
</dbReference>
<gene>
    <name evidence="3" type="primary">puuR_2</name>
    <name evidence="3" type="ORF">A6302_00906</name>
</gene>
<protein>
    <submittedName>
        <fullName evidence="3">HTH-type transcriptional regulator PuuR</fullName>
    </submittedName>
</protein>
<sequence length="211" mass="23387">MAGKTDKEPALPSRMSASDDAARTLLVVGQRLRKLRVQRGYRQQDIAEIAGISTAMLSLVERGLVSPSLTTLAAMAHGLGISLTDLIAGRGSGEDEPLSRLKDQPVIKTDDGVRRWVLKEDRLRKVDITLNEYAPDIGNSPNGVRHTGYEYGFVIEGELTVEIDRVAYVVGKNDLISLDSTRLHKIWNYKPKTARALWFNLQRDDLGPTYA</sequence>
<dbReference type="InterPro" id="IPR010982">
    <property type="entry name" value="Lambda_DNA-bd_dom_sf"/>
</dbReference>
<dbReference type="Gene3D" id="1.10.260.40">
    <property type="entry name" value="lambda repressor-like DNA-binding domains"/>
    <property type="match status" value="1"/>
</dbReference>
<feature type="domain" description="HTH cro/C1-type" evidence="2">
    <location>
        <begin position="32"/>
        <end position="86"/>
    </location>
</feature>
<dbReference type="EMBL" id="MCRJ01000014">
    <property type="protein sequence ID" value="ODN71763.1"/>
    <property type="molecule type" value="Genomic_DNA"/>
</dbReference>
<dbReference type="GO" id="GO:0003677">
    <property type="term" value="F:DNA binding"/>
    <property type="evidence" value="ECO:0007669"/>
    <property type="project" value="UniProtKB-KW"/>
</dbReference>
<evidence type="ECO:0000256" key="1">
    <source>
        <dbReference type="ARBA" id="ARBA00023125"/>
    </source>
</evidence>
<dbReference type="CDD" id="cd00093">
    <property type="entry name" value="HTH_XRE"/>
    <property type="match status" value="1"/>
</dbReference>
<dbReference type="Proteomes" id="UP000094622">
    <property type="component" value="Unassembled WGS sequence"/>
</dbReference>
<dbReference type="CDD" id="cd02209">
    <property type="entry name" value="cupin_XRE_C"/>
    <property type="match status" value="1"/>
</dbReference>
<dbReference type="Pfam" id="PF01381">
    <property type="entry name" value="HTH_3"/>
    <property type="match status" value="1"/>
</dbReference>
<dbReference type="SUPFAM" id="SSF47413">
    <property type="entry name" value="lambda repressor-like DNA-binding domains"/>
    <property type="match status" value="1"/>
</dbReference>
<proteinExistence type="predicted"/>
<dbReference type="InterPro" id="IPR014710">
    <property type="entry name" value="RmlC-like_jellyroll"/>
</dbReference>
<dbReference type="PANTHER" id="PTHR46797:SF1">
    <property type="entry name" value="METHYLPHOSPHONATE SYNTHASE"/>
    <property type="match status" value="1"/>
</dbReference>
<dbReference type="AlphaFoldDB" id="A0A1E3H622"/>
<comment type="caution">
    <text evidence="3">The sequence shown here is derived from an EMBL/GenBank/DDBJ whole genome shotgun (WGS) entry which is preliminary data.</text>
</comment>
<evidence type="ECO:0000259" key="2">
    <source>
        <dbReference type="PROSITE" id="PS50943"/>
    </source>
</evidence>
<keyword evidence="1" id="KW-0238">DNA-binding</keyword>
<organism evidence="3 4">
    <name type="scientific">Methylobrevis pamukkalensis</name>
    <dbReference type="NCBI Taxonomy" id="1439726"/>
    <lineage>
        <taxon>Bacteria</taxon>
        <taxon>Pseudomonadati</taxon>
        <taxon>Pseudomonadota</taxon>
        <taxon>Alphaproteobacteria</taxon>
        <taxon>Hyphomicrobiales</taxon>
        <taxon>Pleomorphomonadaceae</taxon>
        <taxon>Methylobrevis</taxon>
    </lineage>
</organism>
<dbReference type="PANTHER" id="PTHR46797">
    <property type="entry name" value="HTH-TYPE TRANSCRIPTIONAL REGULATOR"/>
    <property type="match status" value="1"/>
</dbReference>
<evidence type="ECO:0000313" key="4">
    <source>
        <dbReference type="Proteomes" id="UP000094622"/>
    </source>
</evidence>
<dbReference type="Pfam" id="PF07883">
    <property type="entry name" value="Cupin_2"/>
    <property type="match status" value="1"/>
</dbReference>
<dbReference type="GO" id="GO:0003700">
    <property type="term" value="F:DNA-binding transcription factor activity"/>
    <property type="evidence" value="ECO:0007669"/>
    <property type="project" value="TreeGrafter"/>
</dbReference>
<dbReference type="InterPro" id="IPR001387">
    <property type="entry name" value="Cro/C1-type_HTH"/>
</dbReference>
<reference evidence="3 4" key="1">
    <citation type="submission" date="2016-07" db="EMBL/GenBank/DDBJ databases">
        <title>Draft Genome Sequence of Methylobrevis pamukkalensis PK2.</title>
        <authorList>
            <person name="Vasilenko O.V."/>
            <person name="Doronina N.V."/>
            <person name="Shmareva M.N."/>
            <person name="Tarlachkov S.V."/>
            <person name="Mustakhimov I."/>
            <person name="Trotsenko Y.A."/>
        </authorList>
    </citation>
    <scope>NUCLEOTIDE SEQUENCE [LARGE SCALE GENOMIC DNA]</scope>
    <source>
        <strain evidence="3 4">PK2</strain>
    </source>
</reference>